<dbReference type="InterPro" id="IPR037219">
    <property type="entry name" value="Peptidase_M41-like"/>
</dbReference>
<feature type="transmembrane region" description="Helical" evidence="1">
    <location>
        <begin position="5"/>
        <end position="22"/>
    </location>
</feature>
<dbReference type="SUPFAM" id="SSF140990">
    <property type="entry name" value="FtsH protease domain-like"/>
    <property type="match status" value="1"/>
</dbReference>
<proteinExistence type="predicted"/>
<evidence type="ECO:0000313" key="2">
    <source>
        <dbReference type="EMBL" id="MEP0864552.1"/>
    </source>
</evidence>
<name>A0ABV0JMA1_9CYAN</name>
<evidence type="ECO:0000313" key="3">
    <source>
        <dbReference type="Proteomes" id="UP001442494"/>
    </source>
</evidence>
<organism evidence="2 3">
    <name type="scientific">Funiculus sociatus GB2-A5</name>
    <dbReference type="NCBI Taxonomy" id="2933946"/>
    <lineage>
        <taxon>Bacteria</taxon>
        <taxon>Bacillati</taxon>
        <taxon>Cyanobacteriota</taxon>
        <taxon>Cyanophyceae</taxon>
        <taxon>Coleofasciculales</taxon>
        <taxon>Coleofasciculaceae</taxon>
        <taxon>Funiculus</taxon>
    </lineage>
</organism>
<evidence type="ECO:0000256" key="1">
    <source>
        <dbReference type="SAM" id="Phobius"/>
    </source>
</evidence>
<keyword evidence="2" id="KW-0378">Hydrolase</keyword>
<dbReference type="GO" id="GO:0008233">
    <property type="term" value="F:peptidase activity"/>
    <property type="evidence" value="ECO:0007669"/>
    <property type="project" value="UniProtKB-KW"/>
</dbReference>
<keyword evidence="1" id="KW-0472">Membrane</keyword>
<dbReference type="PANTHER" id="PTHR33471">
    <property type="entry name" value="ATP-DEPENDENT ZINC METALLOPROTEASE-RELATED"/>
    <property type="match status" value="1"/>
</dbReference>
<reference evidence="2 3" key="1">
    <citation type="submission" date="2022-04" db="EMBL/GenBank/DDBJ databases">
        <title>Positive selection, recombination, and allopatry shape intraspecific diversity of widespread and dominant cyanobacteria.</title>
        <authorList>
            <person name="Wei J."/>
            <person name="Shu W."/>
            <person name="Hu C."/>
        </authorList>
    </citation>
    <scope>NUCLEOTIDE SEQUENCE [LARGE SCALE GENOMIC DNA]</scope>
    <source>
        <strain evidence="2 3">GB2-A5</strain>
    </source>
</reference>
<gene>
    <name evidence="2" type="ORF">NDI37_08735</name>
</gene>
<dbReference type="RefSeq" id="WP_190424862.1">
    <property type="nucleotide sequence ID" value="NZ_JAMPKK010000014.1"/>
</dbReference>
<accession>A0ABV0JMA1</accession>
<dbReference type="GO" id="GO:0006508">
    <property type="term" value="P:proteolysis"/>
    <property type="evidence" value="ECO:0007669"/>
    <property type="project" value="UniProtKB-KW"/>
</dbReference>
<dbReference type="Proteomes" id="UP001442494">
    <property type="component" value="Unassembled WGS sequence"/>
</dbReference>
<dbReference type="Gene3D" id="1.20.58.760">
    <property type="entry name" value="Peptidase M41"/>
    <property type="match status" value="1"/>
</dbReference>
<sequence length="228" mass="25050">MQQTALNLIAIGVFAITLSSLLGPMFNISPAIPAIATFGIMGLFTLDTLTFQGKAGTIFLDLLAGKNPQHRDRILRHEAGHFLVAYLLEIPITGYTLSAWETFRQGISGLGGVTFDTQKLQQDFPSPWEMQVILDRFCTVWMAGIAAETIVYGSAEGGAEDRQKIRYTLTQLGIPVSNQEQKERASALQARTLLEENSHAYQALVTAMEQRASVEDCYQVIGQHLVSS</sequence>
<keyword evidence="3" id="KW-1185">Reference proteome</keyword>
<protein>
    <submittedName>
        <fullName evidence="2">ATP-dependent Zn protease</fullName>
    </submittedName>
</protein>
<dbReference type="EMBL" id="JAMPKK010000014">
    <property type="protein sequence ID" value="MEP0864552.1"/>
    <property type="molecule type" value="Genomic_DNA"/>
</dbReference>
<dbReference type="PANTHER" id="PTHR33471:SF7">
    <property type="entry name" value="ATP-DEPENDENT ZINC METALLOPROTEASE-RELATED"/>
    <property type="match status" value="1"/>
</dbReference>
<keyword evidence="1" id="KW-0812">Transmembrane</keyword>
<keyword evidence="2" id="KW-0645">Protease</keyword>
<keyword evidence="1" id="KW-1133">Transmembrane helix</keyword>
<comment type="caution">
    <text evidence="2">The sequence shown here is derived from an EMBL/GenBank/DDBJ whole genome shotgun (WGS) entry which is preliminary data.</text>
</comment>